<dbReference type="InterPro" id="IPR050817">
    <property type="entry name" value="DjlA_DnaK_co-chaperone"/>
</dbReference>
<accession>A0A8S9A8K8</accession>
<dbReference type="InterPro" id="IPR036869">
    <property type="entry name" value="J_dom_sf"/>
</dbReference>
<organism evidence="3 4">
    <name type="scientific">Sordaria macrospora</name>
    <dbReference type="NCBI Taxonomy" id="5147"/>
    <lineage>
        <taxon>Eukaryota</taxon>
        <taxon>Fungi</taxon>
        <taxon>Dikarya</taxon>
        <taxon>Ascomycota</taxon>
        <taxon>Pezizomycotina</taxon>
        <taxon>Sordariomycetes</taxon>
        <taxon>Sordariomycetidae</taxon>
        <taxon>Sordariales</taxon>
        <taxon>Sordariaceae</taxon>
        <taxon>Sordaria</taxon>
    </lineage>
</organism>
<dbReference type="SUPFAM" id="SSF46565">
    <property type="entry name" value="Chaperone J-domain"/>
    <property type="match status" value="1"/>
</dbReference>
<feature type="compositionally biased region" description="Basic and acidic residues" evidence="1">
    <location>
        <begin position="341"/>
        <end position="353"/>
    </location>
</feature>
<gene>
    <name evidence="3" type="ORF">SMACR_04442</name>
</gene>
<dbReference type="PROSITE" id="PS50076">
    <property type="entry name" value="DNAJ_2"/>
    <property type="match status" value="1"/>
</dbReference>
<feature type="compositionally biased region" description="Basic and acidic residues" evidence="1">
    <location>
        <begin position="504"/>
        <end position="519"/>
    </location>
</feature>
<dbReference type="AlphaFoldDB" id="A0A8S9A8K8"/>
<comment type="caution">
    <text evidence="3">The sequence shown here is derived from an EMBL/GenBank/DDBJ whole genome shotgun (WGS) entry which is preliminary data.</text>
</comment>
<evidence type="ECO:0000313" key="3">
    <source>
        <dbReference type="EMBL" id="KAA8636622.1"/>
    </source>
</evidence>
<dbReference type="Gene3D" id="1.10.287.110">
    <property type="entry name" value="DnaJ domain"/>
    <property type="match status" value="1"/>
</dbReference>
<evidence type="ECO:0000259" key="2">
    <source>
        <dbReference type="PROSITE" id="PS50076"/>
    </source>
</evidence>
<dbReference type="InterPro" id="IPR001623">
    <property type="entry name" value="DnaJ_domain"/>
</dbReference>
<evidence type="ECO:0000313" key="4">
    <source>
        <dbReference type="Proteomes" id="UP000433876"/>
    </source>
</evidence>
<dbReference type="Pfam" id="PF00226">
    <property type="entry name" value="DnaJ"/>
    <property type="match status" value="1"/>
</dbReference>
<evidence type="ECO:0000256" key="1">
    <source>
        <dbReference type="SAM" id="MobiDB-lite"/>
    </source>
</evidence>
<dbReference type="Proteomes" id="UP000433876">
    <property type="component" value="Unassembled WGS sequence"/>
</dbReference>
<dbReference type="SMART" id="SM00271">
    <property type="entry name" value="DnaJ"/>
    <property type="match status" value="1"/>
</dbReference>
<dbReference type="EMBL" id="NMPR01000002">
    <property type="protein sequence ID" value="KAA8636622.1"/>
    <property type="molecule type" value="Genomic_DNA"/>
</dbReference>
<dbReference type="PRINTS" id="PR00625">
    <property type="entry name" value="JDOMAIN"/>
</dbReference>
<feature type="compositionally biased region" description="Basic and acidic residues" evidence="1">
    <location>
        <begin position="288"/>
        <end position="313"/>
    </location>
</feature>
<feature type="compositionally biased region" description="Polar residues" evidence="1">
    <location>
        <begin position="80"/>
        <end position="90"/>
    </location>
</feature>
<dbReference type="VEuPathDB" id="FungiDB:SMAC_04442"/>
<feature type="region of interest" description="Disordered" evidence="1">
    <location>
        <begin position="80"/>
        <end position="532"/>
    </location>
</feature>
<proteinExistence type="predicted"/>
<dbReference type="PANTHER" id="PTHR24074">
    <property type="entry name" value="CO-CHAPERONE PROTEIN DJLA"/>
    <property type="match status" value="1"/>
</dbReference>
<feature type="compositionally biased region" description="Basic and acidic residues" evidence="1">
    <location>
        <begin position="472"/>
        <end position="489"/>
    </location>
</feature>
<dbReference type="InterPro" id="IPR018253">
    <property type="entry name" value="DnaJ_domain_CS"/>
</dbReference>
<sequence length="581" mass="67348">MSSLPPDPWQVLGIAKTADKTEIRTAYRKLVLKCHPDKVQDPTLKAEKQDEFQKVQQAYELLNNDEERAKYEHQVRMNELNQQKTRATSKSAAHSPAARSSPRHKDFAFPPAPERPSHRTTTSTKEKMYFQPSRSNEDVPTGRFADMNFGEERRARRATSYEKQPRHEEERSSRREEDRSFRREDERHSRREDERSLRREEEKSRDKRKDEEEKKARRQRDLERQLDEIADLARKSEKKKTDKERDRVEKDRKVEEKSRRHKGPSIEVEDPEEPYKSDKKSAKSSSKKHTETKERERDTSHSREYELGREKSAFRPAAGLTTDDPLERAKQYIQGKGTNIKVREMERMAEPRIPKLGRSQTEFWGQKPEVPRSSPVDYDDDEVLRPSARPRRSSHETPAKAPKIIPVSPRMTPTNPRPTPINVKASKSHGVPSPLDSPSRMPQRSHTTNDIHAGHQFIPPPMTRHTTWAPTSDRHFDKVYHNDSDDGYGRHHRSRYADSPAEGARYKADGGRSSRRDEPTYPQAYSRGTSATRISPELYASAKMYSSSGMKVKEGKAFTSADVKYADVPYPHRAYPSVPSY</sequence>
<protein>
    <recommendedName>
        <fullName evidence="2">J domain-containing protein</fullName>
    </recommendedName>
</protein>
<feature type="domain" description="J" evidence="2">
    <location>
        <begin position="7"/>
        <end position="75"/>
    </location>
</feature>
<reference evidence="3 4" key="1">
    <citation type="submission" date="2017-07" db="EMBL/GenBank/DDBJ databases">
        <title>Genome sequence of the Sordaria macrospora wild type strain R19027.</title>
        <authorList>
            <person name="Nowrousian M."/>
            <person name="Teichert I."/>
            <person name="Kueck U."/>
        </authorList>
    </citation>
    <scope>NUCLEOTIDE SEQUENCE [LARGE SCALE GENOMIC DNA]</scope>
    <source>
        <strain evidence="3 4">R19027</strain>
        <tissue evidence="3">Mycelium</tissue>
    </source>
</reference>
<dbReference type="FunFam" id="1.10.287.110:FF:000073">
    <property type="entry name" value="DnaJ domain protein"/>
    <property type="match status" value="1"/>
</dbReference>
<dbReference type="OMA" id="PPDIDPY"/>
<dbReference type="PROSITE" id="PS00636">
    <property type="entry name" value="DNAJ_1"/>
    <property type="match status" value="1"/>
</dbReference>
<name>A0A8S9A8K8_SORMA</name>
<dbReference type="CDD" id="cd06257">
    <property type="entry name" value="DnaJ"/>
    <property type="match status" value="1"/>
</dbReference>
<feature type="compositionally biased region" description="Low complexity" evidence="1">
    <location>
        <begin position="91"/>
        <end position="100"/>
    </location>
</feature>
<feature type="compositionally biased region" description="Basic and acidic residues" evidence="1">
    <location>
        <begin position="150"/>
        <end position="258"/>
    </location>
</feature>